<proteinExistence type="predicted"/>
<reference evidence="1" key="1">
    <citation type="journal article" date="2021" name="New Phytol.">
        <title>Evolutionary innovations through gain and loss of genes in the ectomycorrhizal Boletales.</title>
        <authorList>
            <person name="Wu G."/>
            <person name="Miyauchi S."/>
            <person name="Morin E."/>
            <person name="Kuo A."/>
            <person name="Drula E."/>
            <person name="Varga T."/>
            <person name="Kohler A."/>
            <person name="Feng B."/>
            <person name="Cao Y."/>
            <person name="Lipzen A."/>
            <person name="Daum C."/>
            <person name="Hundley H."/>
            <person name="Pangilinan J."/>
            <person name="Johnson J."/>
            <person name="Barry K."/>
            <person name="LaButti K."/>
            <person name="Ng V."/>
            <person name="Ahrendt S."/>
            <person name="Min B."/>
            <person name="Choi I.G."/>
            <person name="Park H."/>
            <person name="Plett J.M."/>
            <person name="Magnuson J."/>
            <person name="Spatafora J.W."/>
            <person name="Nagy L.G."/>
            <person name="Henrissat B."/>
            <person name="Grigoriev I.V."/>
            <person name="Yang Z.L."/>
            <person name="Xu J."/>
            <person name="Martin F.M."/>
        </authorList>
    </citation>
    <scope>NUCLEOTIDE SEQUENCE</scope>
    <source>
        <strain evidence="1">ATCC 28755</strain>
    </source>
</reference>
<sequence>MTFTLTWSDIFLAIVGFFVVKGLLKSKHNGSLPPGPKKLPLLGNLLDMPSEQQWLTFAEWGKKYGNILSVEVLGQHMVILNSAQPAIALMDKRSATYSGRPMLTLAGDLIGWNRSLVLSQNDSHFKEIRKNIYRVIGSRTSLVKYHSLIEHQCHRFLKRLVATPPNFADHIRWMAGAIILAISHGYEVEDENDPYLETADIAIHYFSITTAAGAYLVDLLPVLKYVPTWLPGTTFQTVAKLGSQSLTEMTDKPHEVVKNQMADGSASRSFTSELLEGRNLNPAQEYVVKWSAQTLYSGGADTTVAVNHSFFLAMTLFPDIQKKAQTEIDDVIGYNRLPTIADRESLPYLSALVLEVLRWFALAPLGVAHVAMEDDVYEGFFIPKGTLIVPNIWQMLHDPSVYSDPMEFKPERFVASEGHEPEQDPHNVCFGFGRRMCPGIVLAEASIFIQCASTLAAFNISKVSENGELVIPKAEQTTGTISHPKPFKCSITPRSTKALELIRDEE</sequence>
<accession>A0ACB8ATS3</accession>
<dbReference type="EMBL" id="MU267589">
    <property type="protein sequence ID" value="KAH7916762.1"/>
    <property type="molecule type" value="Genomic_DNA"/>
</dbReference>
<gene>
    <name evidence="1" type="ORF">BJ138DRAFT_995039</name>
</gene>
<comment type="caution">
    <text evidence="1">The sequence shown here is derived from an EMBL/GenBank/DDBJ whole genome shotgun (WGS) entry which is preliminary data.</text>
</comment>
<organism evidence="1 2">
    <name type="scientific">Hygrophoropsis aurantiaca</name>
    <dbReference type="NCBI Taxonomy" id="72124"/>
    <lineage>
        <taxon>Eukaryota</taxon>
        <taxon>Fungi</taxon>
        <taxon>Dikarya</taxon>
        <taxon>Basidiomycota</taxon>
        <taxon>Agaricomycotina</taxon>
        <taxon>Agaricomycetes</taxon>
        <taxon>Agaricomycetidae</taxon>
        <taxon>Boletales</taxon>
        <taxon>Coniophorineae</taxon>
        <taxon>Hygrophoropsidaceae</taxon>
        <taxon>Hygrophoropsis</taxon>
    </lineage>
</organism>
<name>A0ACB8ATS3_9AGAM</name>
<evidence type="ECO:0000313" key="1">
    <source>
        <dbReference type="EMBL" id="KAH7916762.1"/>
    </source>
</evidence>
<dbReference type="Proteomes" id="UP000790377">
    <property type="component" value="Unassembled WGS sequence"/>
</dbReference>
<keyword evidence="2" id="KW-1185">Reference proteome</keyword>
<evidence type="ECO:0000313" key="2">
    <source>
        <dbReference type="Proteomes" id="UP000790377"/>
    </source>
</evidence>
<protein>
    <submittedName>
        <fullName evidence="1">Cytochrome P450</fullName>
    </submittedName>
</protein>